<evidence type="ECO:0000256" key="2">
    <source>
        <dbReference type="SAM" id="Phobius"/>
    </source>
</evidence>
<gene>
    <name evidence="3" type="ORF">BRAFLDRAFT_102084</name>
</gene>
<dbReference type="EMBL" id="GG666696">
    <property type="protein sequence ID" value="EEN43209.1"/>
    <property type="molecule type" value="Genomic_DNA"/>
</dbReference>
<keyword evidence="2" id="KW-0472">Membrane</keyword>
<feature type="transmembrane region" description="Helical" evidence="2">
    <location>
        <begin position="139"/>
        <end position="162"/>
    </location>
</feature>
<dbReference type="InParanoid" id="C3ZW78"/>
<sequence length="615" mass="67252">MACLQACTGRDDATCRRLCPTAYFLAVKKCNENRTVCHSPSGLKGLPLSNVSTYLTGCGPHRLTTKADNVPTDATDENQMQNSDTSFIDNNNINKSESKLSAEESYQDDKSTMINFTQAMTKSANNTTTKKQEDDKVPVLLISIFVIGTFLTFIFIICIVGMKMKNKLCREEANIGAVSHGHPVVNHIAGPVNHGDLDLSVITPPIVNSKCHGTTDDEDLHYYHSSDTDEIQTSAPSLNVSHQSTCDGDLHYYHSSDTDEIQTSAPSLNMSHQSTTDGDLHYYHSSDTDEIQTSAPSINASHQSTCDGDLHYYHSSDTDEIQTSAPTLNASHQSTSDGDLHYYHSSDTDEIQTSDPTINTSHQSTCDGDLHYYHSSDTDEIQTSAPSINVSHQSTTDGDLHYYHSSDTDENQTSDPTLNSSYQSTSDGDTYHSSDTNGNQTSDPTMYTSHQNTSDEDLHYYRSSDIDENQTSVPTLNVSDQSTSEESFHADHLPVQENTPHCMGSSNSSTSQLKTVPSRLYASLDGDTSEEGLHNENHYIDSSSMHNEAQAPTASPHLYALPDANSTTIYSSAAEGLDHGHPVALDNEEQFIEPIYGTHAQAAAATASRLYNMCD</sequence>
<reference evidence="3" key="1">
    <citation type="journal article" date="2008" name="Nature">
        <title>The amphioxus genome and the evolution of the chordate karyotype.</title>
        <authorList>
            <consortium name="US DOE Joint Genome Institute (JGI-PGF)"/>
            <person name="Putnam N.H."/>
            <person name="Butts T."/>
            <person name="Ferrier D.E.K."/>
            <person name="Furlong R.F."/>
            <person name="Hellsten U."/>
            <person name="Kawashima T."/>
            <person name="Robinson-Rechavi M."/>
            <person name="Shoguchi E."/>
            <person name="Terry A."/>
            <person name="Yu J.-K."/>
            <person name="Benito-Gutierrez E.L."/>
            <person name="Dubchak I."/>
            <person name="Garcia-Fernandez J."/>
            <person name="Gibson-Brown J.J."/>
            <person name="Grigoriev I.V."/>
            <person name="Horton A.C."/>
            <person name="de Jong P.J."/>
            <person name="Jurka J."/>
            <person name="Kapitonov V.V."/>
            <person name="Kohara Y."/>
            <person name="Kuroki Y."/>
            <person name="Lindquist E."/>
            <person name="Lucas S."/>
            <person name="Osoegawa K."/>
            <person name="Pennacchio L.A."/>
            <person name="Salamov A.A."/>
            <person name="Satou Y."/>
            <person name="Sauka-Spengler T."/>
            <person name="Schmutz J."/>
            <person name="Shin-I T."/>
            <person name="Toyoda A."/>
            <person name="Bronner-Fraser M."/>
            <person name="Fujiyama A."/>
            <person name="Holland L.Z."/>
            <person name="Holland P.W.H."/>
            <person name="Satoh N."/>
            <person name="Rokhsar D.S."/>
        </authorList>
    </citation>
    <scope>NUCLEOTIDE SEQUENCE [LARGE SCALE GENOMIC DNA]</scope>
    <source>
        <strain evidence="3">S238N-H82</strain>
        <tissue evidence="3">Testes</tissue>
    </source>
</reference>
<dbReference type="AlphaFoldDB" id="C3ZW78"/>
<feature type="region of interest" description="Disordered" evidence="1">
    <location>
        <begin position="328"/>
        <end position="374"/>
    </location>
</feature>
<evidence type="ECO:0000256" key="1">
    <source>
        <dbReference type="SAM" id="MobiDB-lite"/>
    </source>
</evidence>
<feature type="compositionally biased region" description="Basic and acidic residues" evidence="1">
    <location>
        <begin position="338"/>
        <end position="347"/>
    </location>
</feature>
<keyword evidence="2" id="KW-0812">Transmembrane</keyword>
<protein>
    <submittedName>
        <fullName evidence="3">Uncharacterized protein</fullName>
    </submittedName>
</protein>
<feature type="compositionally biased region" description="Basic and acidic residues" evidence="1">
    <location>
        <begin position="398"/>
        <end position="407"/>
    </location>
</feature>
<feature type="compositionally biased region" description="Polar residues" evidence="1">
    <location>
        <begin position="469"/>
        <end position="485"/>
    </location>
</feature>
<feature type="compositionally biased region" description="Polar residues" evidence="1">
    <location>
        <begin position="77"/>
        <end position="93"/>
    </location>
</feature>
<feature type="region of interest" description="Disordered" evidence="1">
    <location>
        <begin position="389"/>
        <end position="453"/>
    </location>
</feature>
<evidence type="ECO:0000313" key="3">
    <source>
        <dbReference type="EMBL" id="EEN43209.1"/>
    </source>
</evidence>
<feature type="region of interest" description="Disordered" evidence="1">
    <location>
        <begin position="66"/>
        <end position="93"/>
    </location>
</feature>
<feature type="compositionally biased region" description="Polar residues" evidence="1">
    <location>
        <begin position="411"/>
        <end position="452"/>
    </location>
</feature>
<proteinExistence type="predicted"/>
<keyword evidence="2" id="KW-1133">Transmembrane helix</keyword>
<name>C3ZW78_BRAFL</name>
<feature type="compositionally biased region" description="Polar residues" evidence="1">
    <location>
        <begin position="351"/>
        <end position="366"/>
    </location>
</feature>
<feature type="compositionally biased region" description="Polar residues" evidence="1">
    <location>
        <begin position="328"/>
        <end position="337"/>
    </location>
</feature>
<organism>
    <name type="scientific">Branchiostoma floridae</name>
    <name type="common">Florida lancelet</name>
    <name type="synonym">Amphioxus</name>
    <dbReference type="NCBI Taxonomy" id="7739"/>
    <lineage>
        <taxon>Eukaryota</taxon>
        <taxon>Metazoa</taxon>
        <taxon>Chordata</taxon>
        <taxon>Cephalochordata</taxon>
        <taxon>Leptocardii</taxon>
        <taxon>Amphioxiformes</taxon>
        <taxon>Branchiostomatidae</taxon>
        <taxon>Branchiostoma</taxon>
    </lineage>
</organism>
<feature type="region of interest" description="Disordered" evidence="1">
    <location>
        <begin position="467"/>
        <end position="488"/>
    </location>
</feature>
<accession>C3ZW78</accession>